<dbReference type="PANTHER" id="PTHR48066">
    <property type="entry name" value="CARNOSINE SYNTHASE 1"/>
    <property type="match status" value="1"/>
</dbReference>
<dbReference type="SUPFAM" id="SSF56059">
    <property type="entry name" value="Glutathione synthetase ATP-binding domain-like"/>
    <property type="match status" value="1"/>
</dbReference>
<evidence type="ECO:0000256" key="1">
    <source>
        <dbReference type="PROSITE-ProRule" id="PRU00409"/>
    </source>
</evidence>
<evidence type="ECO:0000313" key="4">
    <source>
        <dbReference type="Proteomes" id="UP000005408"/>
    </source>
</evidence>
<dbReference type="Pfam" id="PF13535">
    <property type="entry name" value="ATP-grasp_4"/>
    <property type="match status" value="1"/>
</dbReference>
<evidence type="ECO:0000313" key="3">
    <source>
        <dbReference type="EnsemblMetazoa" id="G26315.5:cds"/>
    </source>
</evidence>
<accession>A0A8W8L7W5</accession>
<organism evidence="3 4">
    <name type="scientific">Magallana gigas</name>
    <name type="common">Pacific oyster</name>
    <name type="synonym">Crassostrea gigas</name>
    <dbReference type="NCBI Taxonomy" id="29159"/>
    <lineage>
        <taxon>Eukaryota</taxon>
        <taxon>Metazoa</taxon>
        <taxon>Spiralia</taxon>
        <taxon>Lophotrochozoa</taxon>
        <taxon>Mollusca</taxon>
        <taxon>Bivalvia</taxon>
        <taxon>Autobranchia</taxon>
        <taxon>Pteriomorphia</taxon>
        <taxon>Ostreida</taxon>
        <taxon>Ostreoidea</taxon>
        <taxon>Ostreidae</taxon>
        <taxon>Magallana</taxon>
    </lineage>
</organism>
<evidence type="ECO:0000259" key="2">
    <source>
        <dbReference type="PROSITE" id="PS50975"/>
    </source>
</evidence>
<dbReference type="GO" id="GO:0005524">
    <property type="term" value="F:ATP binding"/>
    <property type="evidence" value="ECO:0007669"/>
    <property type="project" value="UniProtKB-UniRule"/>
</dbReference>
<protein>
    <recommendedName>
        <fullName evidence="2">ATP-grasp domain-containing protein</fullName>
    </recommendedName>
</protein>
<sequence length="1008" mass="112570">MFKRIFNKRFSQFNGHCTVFHRSIRRDSFFIQQRMSAKNKDSGRQVKKYPLATLFLKQLTADKYTTALGSYCAWNRHVNLSPPDFVKEVPENDKHIYNYYDALQYTLYETNYAETEDRTTDPRTTLPGSGISIVILASPVECMAILLEGGRRCPGDMLLVMSKSWITVVPSDLDPSMNKLLVHKAISFESGGRSFIDVFDPPRRVTYFVNFFTRSITDGQTGDGEDLEVNLECPMSSSLKLVRRTDDKFWTRIIMAEANVAYPATLAFAYKVSLQYDIPNDAKLKVVKLSSKEGIENVMQEEILSFLNRLDENADRMVVKPSGVKWHGSVGVTFHPRNEPKRIIDAAIQLFMALDAGDGILVEVFCGPDENDSELMRDYSFRLRANVCRGPNDVPITTTLICGVGKKNEPINGDNTKPQSYESTMIEWGLENDMERIKKLVVKGSANILKSIIRHENALTIEEKGGIGAQTDVIGIDYFLRKKEGVYVPYGIEVNSHDCTINCQLFEFINPSLSGYSVAPLIQTMIDRSQAFLIAGKKILLLNLGVSSKRFILDSAKKHRIKVVLVDTFPEDSSPIPDLVDQYIQYDSSDHTKDDEHADKIIEILEQQDIGIDGCCTFWEDCGPLAAIINEKLDLCGAGVKGALAAKKKSETHQVLSRRTGDIPHFPRTYLYTEKSIHVEDVNDLPSAVEEVGLPCILKLEYGSSAVGVKLCHDLEECTKMFTGLREHLTCESDHPGIGLGHGNSMVVMKPIVGTEHDVDLVLFERQLVAAYVSDNGPTRPGSFTETAACMPSCLRSDKVGQLVTAAYQCCTEIGLESGVFNVELKMTPTGPKLIEINARMGGFYNRHWILKCYGVDMVRCAFMIASGIKPIPPKIVPSCHIMGVMCVPSMHAEVFLSQKFKDAVAELKRQEDVIYTLIEDDFSYATAKTEEPICNIAVCAKNTAKAKSKLLALCSNLEVTTEQYDIPHYVSQFSASSAEREKTPSLPADYSGTTRNIDQRSLNRYTV</sequence>
<dbReference type="InterPro" id="IPR011761">
    <property type="entry name" value="ATP-grasp"/>
</dbReference>
<dbReference type="Proteomes" id="UP000005408">
    <property type="component" value="Unassembled WGS sequence"/>
</dbReference>
<reference evidence="3" key="1">
    <citation type="submission" date="2022-08" db="UniProtKB">
        <authorList>
            <consortium name="EnsemblMetazoa"/>
        </authorList>
    </citation>
    <scope>IDENTIFICATION</scope>
    <source>
        <strain evidence="3">05x7-T-G4-1.051#20</strain>
    </source>
</reference>
<keyword evidence="1" id="KW-0067">ATP-binding</keyword>
<dbReference type="PROSITE" id="PS50975">
    <property type="entry name" value="ATP_GRASP"/>
    <property type="match status" value="1"/>
</dbReference>
<dbReference type="GO" id="GO:0046872">
    <property type="term" value="F:metal ion binding"/>
    <property type="evidence" value="ECO:0007669"/>
    <property type="project" value="InterPro"/>
</dbReference>
<dbReference type="PANTHER" id="PTHR48066:SF1">
    <property type="entry name" value="CARNOSINE SYNTHASE 1"/>
    <property type="match status" value="1"/>
</dbReference>
<feature type="domain" description="ATP-grasp" evidence="2">
    <location>
        <begin position="663"/>
        <end position="867"/>
    </location>
</feature>
<dbReference type="GO" id="GO:0035499">
    <property type="term" value="P:carnosine biosynthetic process"/>
    <property type="evidence" value="ECO:0007669"/>
    <property type="project" value="InterPro"/>
</dbReference>
<dbReference type="GO" id="GO:0016887">
    <property type="term" value="F:ATP hydrolysis activity"/>
    <property type="evidence" value="ECO:0007669"/>
    <property type="project" value="InterPro"/>
</dbReference>
<proteinExistence type="predicted"/>
<keyword evidence="1" id="KW-0547">Nucleotide-binding</keyword>
<name>A0A8W8L7W5_MAGGI</name>
<dbReference type="Gene3D" id="3.30.470.20">
    <property type="entry name" value="ATP-grasp fold, B domain"/>
    <property type="match status" value="1"/>
</dbReference>
<dbReference type="EnsemblMetazoa" id="G26315.5">
    <property type="protein sequence ID" value="G26315.5:cds"/>
    <property type="gene ID" value="G26315"/>
</dbReference>
<dbReference type="Gene3D" id="3.40.50.20">
    <property type="match status" value="1"/>
</dbReference>
<keyword evidence="4" id="KW-1185">Reference proteome</keyword>
<dbReference type="InterPro" id="IPR031046">
    <property type="entry name" value="CARNS1"/>
</dbReference>
<dbReference type="GO" id="GO:0047730">
    <property type="term" value="F:carnosine synthase activity"/>
    <property type="evidence" value="ECO:0007669"/>
    <property type="project" value="InterPro"/>
</dbReference>
<dbReference type="AlphaFoldDB" id="A0A8W8L7W5"/>